<proteinExistence type="predicted"/>
<accession>A0A8X7Q8Z6</accession>
<feature type="region of interest" description="Disordered" evidence="1">
    <location>
        <begin position="40"/>
        <end position="91"/>
    </location>
</feature>
<comment type="caution">
    <text evidence="2">The sequence shown here is derived from an EMBL/GenBank/DDBJ whole genome shotgun (WGS) entry which is preliminary data.</text>
</comment>
<name>A0A8X7Q8Z6_BRACI</name>
<evidence type="ECO:0000256" key="1">
    <source>
        <dbReference type="SAM" id="MobiDB-lite"/>
    </source>
</evidence>
<gene>
    <name evidence="2" type="ORF">Bca52824_072736</name>
</gene>
<organism evidence="2 3">
    <name type="scientific">Brassica carinata</name>
    <name type="common">Ethiopian mustard</name>
    <name type="synonym">Abyssinian cabbage</name>
    <dbReference type="NCBI Taxonomy" id="52824"/>
    <lineage>
        <taxon>Eukaryota</taxon>
        <taxon>Viridiplantae</taxon>
        <taxon>Streptophyta</taxon>
        <taxon>Embryophyta</taxon>
        <taxon>Tracheophyta</taxon>
        <taxon>Spermatophyta</taxon>
        <taxon>Magnoliopsida</taxon>
        <taxon>eudicotyledons</taxon>
        <taxon>Gunneridae</taxon>
        <taxon>Pentapetalae</taxon>
        <taxon>rosids</taxon>
        <taxon>malvids</taxon>
        <taxon>Brassicales</taxon>
        <taxon>Brassicaceae</taxon>
        <taxon>Brassiceae</taxon>
        <taxon>Brassica</taxon>
    </lineage>
</organism>
<feature type="compositionally biased region" description="Basic residues" evidence="1">
    <location>
        <begin position="51"/>
        <end position="65"/>
    </location>
</feature>
<sequence length="136" mass="15315">MDTHTSTREKYSFPSPRVREFKIKNPGTLKPDFIHERSIFEAPRAPSTSKTRIRPKPTPKPHQMWKPKSELKQNDAAARVSSPSRTCEQDKEDINALDVKATQAASVKANTSSHTAHVIATTNRFQALCDELEETS</sequence>
<dbReference type="EMBL" id="JAAMPC010000014">
    <property type="protein sequence ID" value="KAG2265657.1"/>
    <property type="molecule type" value="Genomic_DNA"/>
</dbReference>
<evidence type="ECO:0000313" key="3">
    <source>
        <dbReference type="Proteomes" id="UP000886595"/>
    </source>
</evidence>
<keyword evidence="3" id="KW-1185">Reference proteome</keyword>
<evidence type="ECO:0000313" key="2">
    <source>
        <dbReference type="EMBL" id="KAG2265657.1"/>
    </source>
</evidence>
<protein>
    <submittedName>
        <fullName evidence="2">Uncharacterized protein</fullName>
    </submittedName>
</protein>
<reference evidence="2 3" key="1">
    <citation type="submission" date="2020-02" db="EMBL/GenBank/DDBJ databases">
        <authorList>
            <person name="Ma Q."/>
            <person name="Huang Y."/>
            <person name="Song X."/>
            <person name="Pei D."/>
        </authorList>
    </citation>
    <scope>NUCLEOTIDE SEQUENCE [LARGE SCALE GENOMIC DNA]</scope>
    <source>
        <strain evidence="2">Sxm20200214</strain>
        <tissue evidence="2">Leaf</tissue>
    </source>
</reference>
<dbReference type="AlphaFoldDB" id="A0A8X7Q8Z6"/>
<dbReference type="Proteomes" id="UP000886595">
    <property type="component" value="Unassembled WGS sequence"/>
</dbReference>